<sequence length="171" mass="19029">MATRREHGSGTGSDDFCRNVRRLSTDIEQISIGLSEQMRSVNDNINNLTPEQITEALAQFMKDTNALEELKQITERKISELKDLRNDVAILKLLHYIFRDSGTRDSGYASTDSQLVNRSACETSSLVTQPSDAHPELASVSSMSGPHALATNMSRVSLRESEHEERSEAEC</sequence>
<organism evidence="2 3">
    <name type="scientific">Mya arenaria</name>
    <name type="common">Soft-shell clam</name>
    <dbReference type="NCBI Taxonomy" id="6604"/>
    <lineage>
        <taxon>Eukaryota</taxon>
        <taxon>Metazoa</taxon>
        <taxon>Spiralia</taxon>
        <taxon>Lophotrochozoa</taxon>
        <taxon>Mollusca</taxon>
        <taxon>Bivalvia</taxon>
        <taxon>Autobranchia</taxon>
        <taxon>Heteroconchia</taxon>
        <taxon>Euheterodonta</taxon>
        <taxon>Imparidentia</taxon>
        <taxon>Neoheterodontei</taxon>
        <taxon>Myida</taxon>
        <taxon>Myoidea</taxon>
        <taxon>Myidae</taxon>
        <taxon>Mya</taxon>
    </lineage>
</organism>
<keyword evidence="3" id="KW-1185">Reference proteome</keyword>
<accession>A0ABY7G3V0</accession>
<evidence type="ECO:0000313" key="3">
    <source>
        <dbReference type="Proteomes" id="UP001164746"/>
    </source>
</evidence>
<evidence type="ECO:0000313" key="2">
    <source>
        <dbReference type="EMBL" id="WAR29128.1"/>
    </source>
</evidence>
<name>A0ABY7G3V0_MYAAR</name>
<dbReference type="EMBL" id="CP111027">
    <property type="protein sequence ID" value="WAR29128.1"/>
    <property type="molecule type" value="Genomic_DNA"/>
</dbReference>
<reference evidence="2" key="1">
    <citation type="submission" date="2022-11" db="EMBL/GenBank/DDBJ databases">
        <title>Centuries of genome instability and evolution in soft-shell clam transmissible cancer (bioRxiv).</title>
        <authorList>
            <person name="Hart S.F.M."/>
            <person name="Yonemitsu M.A."/>
            <person name="Giersch R.M."/>
            <person name="Beal B.F."/>
            <person name="Arriagada G."/>
            <person name="Davis B.W."/>
            <person name="Ostrander E.A."/>
            <person name="Goff S.P."/>
            <person name="Metzger M.J."/>
        </authorList>
    </citation>
    <scope>NUCLEOTIDE SEQUENCE</scope>
    <source>
        <strain evidence="2">MELC-2E11</strain>
        <tissue evidence="2">Siphon/mantle</tissue>
    </source>
</reference>
<dbReference type="Proteomes" id="UP001164746">
    <property type="component" value="Chromosome 16"/>
</dbReference>
<protein>
    <submittedName>
        <fullName evidence="2">Uncharacterized protein</fullName>
    </submittedName>
</protein>
<evidence type="ECO:0000256" key="1">
    <source>
        <dbReference type="SAM" id="MobiDB-lite"/>
    </source>
</evidence>
<proteinExistence type="predicted"/>
<gene>
    <name evidence="2" type="ORF">MAR_002696</name>
</gene>
<feature type="region of interest" description="Disordered" evidence="1">
    <location>
        <begin position="126"/>
        <end position="171"/>
    </location>
</feature>
<feature type="compositionally biased region" description="Basic and acidic residues" evidence="1">
    <location>
        <begin position="157"/>
        <end position="171"/>
    </location>
</feature>